<dbReference type="SUPFAM" id="SSF52279">
    <property type="entry name" value="Beta-D-glucan exohydrolase, C-terminal domain"/>
    <property type="match status" value="1"/>
</dbReference>
<sequence length="742" mass="81049">MSVDEMLGQMTQLDLSTILYPNRTLNVDLVRQHARLKVGSYLNAPTFTESDTPDTNSITPDAIHGFSAPEWRALIQEIQQIYMEEAGIPVLYGIDSVHGAIYVRGATIFGQQINAAATFNPDLVYAMGRITGRDTEAAGIPWVFGPILEIAQNPLWSRTFETFGEDPYLVSVMADAIVRGLQSNNQTAACMKHLIGYSKTPTGHDRDGVTISDFDLLNYFAPPFLAAIKAGAKTAMESYISVNGVPVIGNTKILQSLVRNDMQFDGVIVSDWAEIFNLHEWHHVAKSHEDAVRITLTKTPLDLSMVPYNTSFISMAKNVVQQIPELQSRIKTSARRLLQLKSELGLLDRPVPGESSVELVGSNGDREIALSLARESIVLLENKNKVLPLPKSSRVFLTGPSADNIGNLCGGWTVKWQGVSGNEAFPRGISIKKGMESVQGNPSQLSYFNGLSVNGSYSPGDLAKAQDMAQAAEYTIIALGEGPYAEKPGDLDDLDLPPGQGEYVRAIASTGTKVIVLLVGGRPRLLRDLPKLADAVLYALLPGEVGGQAVAEIIFGDVNPSGRLPITYPKDPANIAIPYNHRVTTRCASGPCEMQWEFGRGLSYSRFEYSDLAISKSITSGRQNDDITVSVKVQNVEGPEGKETVMLFLTQPYREISVPEVKQLKKFAKISLKPGEAKVVSFTLSHEDWSVYDPQIGQGFNRVVEDSDFVVSIKPEMNCLYDSSRLGTNGLCATFRVQSNVV</sequence>
<dbReference type="PANTHER" id="PTHR30620:SF16">
    <property type="entry name" value="LYSOSOMAL BETA GLUCOSIDASE"/>
    <property type="match status" value="1"/>
</dbReference>
<dbReference type="EMBL" id="SPLM01000108">
    <property type="protein sequence ID" value="TMW60862.1"/>
    <property type="molecule type" value="Genomic_DNA"/>
</dbReference>
<dbReference type="FunFam" id="3.40.50.1700:FF:000006">
    <property type="entry name" value="Lysosomal beta glucosidase"/>
    <property type="match status" value="1"/>
</dbReference>
<evidence type="ECO:0000313" key="8">
    <source>
        <dbReference type="EMBL" id="TMW60862.1"/>
    </source>
</evidence>
<dbReference type="InterPro" id="IPR017853">
    <property type="entry name" value="GH"/>
</dbReference>
<feature type="domain" description="Fibronectin type III-like" evidence="7">
    <location>
        <begin position="643"/>
        <end position="717"/>
    </location>
</feature>
<dbReference type="InterPro" id="IPR036881">
    <property type="entry name" value="Glyco_hydro_3_C_sf"/>
</dbReference>
<keyword evidence="6" id="KW-0326">Glycosidase</keyword>
<dbReference type="GO" id="GO:0008422">
    <property type="term" value="F:beta-glucosidase activity"/>
    <property type="evidence" value="ECO:0007669"/>
    <property type="project" value="UniProtKB-EC"/>
</dbReference>
<dbReference type="PANTHER" id="PTHR30620">
    <property type="entry name" value="PERIPLASMIC BETA-GLUCOSIDASE-RELATED"/>
    <property type="match status" value="1"/>
</dbReference>
<dbReference type="Pfam" id="PF00933">
    <property type="entry name" value="Glyco_hydro_3"/>
    <property type="match status" value="1"/>
</dbReference>
<organism evidence="8 9">
    <name type="scientific">Pythium oligandrum</name>
    <name type="common">Mycoparasitic fungus</name>
    <dbReference type="NCBI Taxonomy" id="41045"/>
    <lineage>
        <taxon>Eukaryota</taxon>
        <taxon>Sar</taxon>
        <taxon>Stramenopiles</taxon>
        <taxon>Oomycota</taxon>
        <taxon>Peronosporomycetes</taxon>
        <taxon>Pythiales</taxon>
        <taxon>Pythiaceae</taxon>
        <taxon>Pythium</taxon>
    </lineage>
</organism>
<keyword evidence="4" id="KW-0732">Signal</keyword>
<dbReference type="Pfam" id="PF14310">
    <property type="entry name" value="Fn3-like"/>
    <property type="match status" value="1"/>
</dbReference>
<gene>
    <name evidence="8" type="ORF">Poli38472_000904</name>
</gene>
<dbReference type="FunFam" id="2.60.40.10:FF:000731">
    <property type="entry name" value="Lysosomal beta glucosidase"/>
    <property type="match status" value="1"/>
</dbReference>
<dbReference type="AlphaFoldDB" id="A0A8K1CCS7"/>
<keyword evidence="5" id="KW-0378">Hydrolase</keyword>
<dbReference type="Pfam" id="PF01915">
    <property type="entry name" value="Glyco_hydro_3_C"/>
    <property type="match status" value="1"/>
</dbReference>
<comment type="caution">
    <text evidence="8">The sequence shown here is derived from an EMBL/GenBank/DDBJ whole genome shotgun (WGS) entry which is preliminary data.</text>
</comment>
<dbReference type="OrthoDB" id="416222at2759"/>
<dbReference type="InterPro" id="IPR013783">
    <property type="entry name" value="Ig-like_fold"/>
</dbReference>
<evidence type="ECO:0000259" key="7">
    <source>
        <dbReference type="SMART" id="SM01217"/>
    </source>
</evidence>
<evidence type="ECO:0000313" key="9">
    <source>
        <dbReference type="Proteomes" id="UP000794436"/>
    </source>
</evidence>
<dbReference type="InterPro" id="IPR001764">
    <property type="entry name" value="Glyco_hydro_3_N"/>
</dbReference>
<dbReference type="FunFam" id="3.20.20.300:FF:000007">
    <property type="entry name" value="Lysosomal beta glucosidase"/>
    <property type="match status" value="1"/>
</dbReference>
<proteinExistence type="inferred from homology"/>
<dbReference type="Gene3D" id="3.20.20.300">
    <property type="entry name" value="Glycoside hydrolase, family 3, N-terminal domain"/>
    <property type="match status" value="1"/>
</dbReference>
<dbReference type="SMART" id="SM01217">
    <property type="entry name" value="Fn3_like"/>
    <property type="match status" value="1"/>
</dbReference>
<evidence type="ECO:0000256" key="1">
    <source>
        <dbReference type="ARBA" id="ARBA00000448"/>
    </source>
</evidence>
<evidence type="ECO:0000256" key="5">
    <source>
        <dbReference type="ARBA" id="ARBA00022801"/>
    </source>
</evidence>
<evidence type="ECO:0000256" key="6">
    <source>
        <dbReference type="ARBA" id="ARBA00023295"/>
    </source>
</evidence>
<dbReference type="InterPro" id="IPR051915">
    <property type="entry name" value="Cellulose_Degrad_GH3"/>
</dbReference>
<dbReference type="EC" id="3.2.1.21" evidence="3"/>
<evidence type="ECO:0000256" key="2">
    <source>
        <dbReference type="ARBA" id="ARBA00005336"/>
    </source>
</evidence>
<dbReference type="PRINTS" id="PR00133">
    <property type="entry name" value="GLHYDRLASE3"/>
</dbReference>
<dbReference type="InterPro" id="IPR026891">
    <property type="entry name" value="Fn3-like"/>
</dbReference>
<comment type="similarity">
    <text evidence="2">Belongs to the glycosyl hydrolase 3 family.</text>
</comment>
<accession>A0A8K1CCS7</accession>
<dbReference type="InterPro" id="IPR002772">
    <property type="entry name" value="Glyco_hydro_3_C"/>
</dbReference>
<keyword evidence="9" id="KW-1185">Reference proteome</keyword>
<dbReference type="Gene3D" id="3.40.50.1700">
    <property type="entry name" value="Glycoside hydrolase family 3 C-terminal domain"/>
    <property type="match status" value="1"/>
</dbReference>
<dbReference type="InterPro" id="IPR036962">
    <property type="entry name" value="Glyco_hydro_3_N_sf"/>
</dbReference>
<name>A0A8K1CCS7_PYTOL</name>
<dbReference type="Proteomes" id="UP000794436">
    <property type="component" value="Unassembled WGS sequence"/>
</dbReference>
<dbReference type="SUPFAM" id="SSF51445">
    <property type="entry name" value="(Trans)glycosidases"/>
    <property type="match status" value="1"/>
</dbReference>
<protein>
    <recommendedName>
        <fullName evidence="3">beta-glucosidase</fullName>
        <ecNumber evidence="3">3.2.1.21</ecNumber>
    </recommendedName>
</protein>
<evidence type="ECO:0000256" key="3">
    <source>
        <dbReference type="ARBA" id="ARBA00012744"/>
    </source>
</evidence>
<reference evidence="8" key="1">
    <citation type="submission" date="2019-03" db="EMBL/GenBank/DDBJ databases">
        <title>Long read genome sequence of the mycoparasitic Pythium oligandrum ATCC 38472 isolated from sugarbeet rhizosphere.</title>
        <authorList>
            <person name="Gaulin E."/>
        </authorList>
    </citation>
    <scope>NUCLEOTIDE SEQUENCE</scope>
    <source>
        <strain evidence="8">ATCC 38472_TT</strain>
    </source>
</reference>
<comment type="catalytic activity">
    <reaction evidence="1">
        <text>Hydrolysis of terminal, non-reducing beta-D-glucosyl residues with release of beta-D-glucose.</text>
        <dbReference type="EC" id="3.2.1.21"/>
    </reaction>
</comment>
<evidence type="ECO:0000256" key="4">
    <source>
        <dbReference type="ARBA" id="ARBA00022729"/>
    </source>
</evidence>
<dbReference type="GO" id="GO:0009251">
    <property type="term" value="P:glucan catabolic process"/>
    <property type="evidence" value="ECO:0007669"/>
    <property type="project" value="TreeGrafter"/>
</dbReference>
<dbReference type="Gene3D" id="2.60.40.10">
    <property type="entry name" value="Immunoglobulins"/>
    <property type="match status" value="1"/>
</dbReference>